<dbReference type="InterPro" id="IPR012292">
    <property type="entry name" value="Globin/Proto"/>
</dbReference>
<keyword evidence="8" id="KW-1185">Reference proteome</keyword>
<protein>
    <submittedName>
        <fullName evidence="7">Bacterial haemoglobin</fullName>
    </submittedName>
</protein>
<evidence type="ECO:0000256" key="1">
    <source>
        <dbReference type="ARBA" id="ARBA00022617"/>
    </source>
</evidence>
<dbReference type="Pfam" id="PF00042">
    <property type="entry name" value="Globin"/>
    <property type="match status" value="1"/>
</dbReference>
<dbReference type="Gene3D" id="1.10.490.10">
    <property type="entry name" value="Globins"/>
    <property type="match status" value="1"/>
</dbReference>
<dbReference type="SUPFAM" id="SSF46458">
    <property type="entry name" value="Globin-like"/>
    <property type="match status" value="1"/>
</dbReference>
<dbReference type="InterPro" id="IPR000971">
    <property type="entry name" value="Globin"/>
</dbReference>
<reference evidence="7" key="1">
    <citation type="submission" date="2023-03" db="EMBL/GenBank/DDBJ databases">
        <authorList>
            <person name="Cremers G."/>
            <person name="Picone N."/>
        </authorList>
    </citation>
    <scope>NUCLEOTIDE SEQUENCE</scope>
    <source>
        <strain evidence="7">Sample_alias</strain>
    </source>
</reference>
<name>A0ABN8XED9_9BACT</name>
<comment type="similarity">
    <text evidence="5">Belongs to the globin family.</text>
</comment>
<dbReference type="PROSITE" id="PS01033">
    <property type="entry name" value="GLOBIN"/>
    <property type="match status" value="1"/>
</dbReference>
<gene>
    <name evidence="7" type="ORF">MFUM_1279</name>
</gene>
<keyword evidence="3" id="KW-0479">Metal-binding</keyword>
<sequence length="137" mass="16156">MTQERIKLIQKSWLYVMDKADEAGRLFYKRLFEVEPNVRSLFKENIEKQGKKLIDVINWIVLNLQDIDTVFGGAKELARRHVRYGVQVEHYPLVGHTLIWTLGNIIGKEWTKELEQAWTEAYEALSQVMIEEHKKGQ</sequence>
<evidence type="ECO:0000256" key="3">
    <source>
        <dbReference type="ARBA" id="ARBA00022723"/>
    </source>
</evidence>
<dbReference type="InterPro" id="IPR009050">
    <property type="entry name" value="Globin-like_sf"/>
</dbReference>
<organism evidence="7 8">
    <name type="scientific">Candidatus Methylacidiphilum fumarolicum</name>
    <dbReference type="NCBI Taxonomy" id="591154"/>
    <lineage>
        <taxon>Bacteria</taxon>
        <taxon>Pseudomonadati</taxon>
        <taxon>Verrucomicrobiota</taxon>
        <taxon>Methylacidiphilae</taxon>
        <taxon>Methylacidiphilales</taxon>
        <taxon>Methylacidiphilaceae</taxon>
        <taxon>Methylacidiphilum (ex Ratnadevi et al. 2023)</taxon>
    </lineage>
</organism>
<dbReference type="PANTHER" id="PTHR43396:SF3">
    <property type="entry name" value="FLAVOHEMOPROTEIN"/>
    <property type="match status" value="1"/>
</dbReference>
<dbReference type="PANTHER" id="PTHR43396">
    <property type="entry name" value="FLAVOHEMOPROTEIN"/>
    <property type="match status" value="1"/>
</dbReference>
<keyword evidence="4" id="KW-0408">Iron</keyword>
<evidence type="ECO:0000313" key="7">
    <source>
        <dbReference type="EMBL" id="CAI9085635.1"/>
    </source>
</evidence>
<dbReference type="RefSeq" id="WP_009058654.1">
    <property type="nucleotide sequence ID" value="NZ_JAHXRZ010000008.1"/>
</dbReference>
<dbReference type="Proteomes" id="UP001161497">
    <property type="component" value="Chromosome"/>
</dbReference>
<evidence type="ECO:0000259" key="6">
    <source>
        <dbReference type="PROSITE" id="PS01033"/>
    </source>
</evidence>
<dbReference type="CDD" id="cd12131">
    <property type="entry name" value="HGbI-like"/>
    <property type="match status" value="1"/>
</dbReference>
<evidence type="ECO:0000256" key="2">
    <source>
        <dbReference type="ARBA" id="ARBA00022621"/>
    </source>
</evidence>
<accession>A0ABN8XED9</accession>
<keyword evidence="2 5" id="KW-0561">Oxygen transport</keyword>
<evidence type="ECO:0000256" key="5">
    <source>
        <dbReference type="RuleBase" id="RU000356"/>
    </source>
</evidence>
<evidence type="ECO:0000313" key="8">
    <source>
        <dbReference type="Proteomes" id="UP001161497"/>
    </source>
</evidence>
<dbReference type="EMBL" id="OX458932">
    <property type="protein sequence ID" value="CAI9085635.1"/>
    <property type="molecule type" value="Genomic_DNA"/>
</dbReference>
<proteinExistence type="inferred from homology"/>
<feature type="domain" description="Globin" evidence="6">
    <location>
        <begin position="1"/>
        <end position="134"/>
    </location>
</feature>
<evidence type="ECO:0000256" key="4">
    <source>
        <dbReference type="ARBA" id="ARBA00023004"/>
    </source>
</evidence>
<keyword evidence="1 5" id="KW-0349">Heme</keyword>
<keyword evidence="5" id="KW-0813">Transport</keyword>
<dbReference type="PRINTS" id="PR00188">
    <property type="entry name" value="PLANTGLOBIN"/>
</dbReference>